<keyword evidence="3" id="KW-1185">Reference proteome</keyword>
<feature type="transmembrane region" description="Helical" evidence="1">
    <location>
        <begin position="38"/>
        <end position="59"/>
    </location>
</feature>
<proteinExistence type="predicted"/>
<dbReference type="HOGENOM" id="CLU_2010370_0_0_11"/>
<accession>K9F283</accession>
<keyword evidence="1" id="KW-0812">Transmembrane</keyword>
<dbReference type="PATRIC" id="fig|883066.3.peg.406"/>
<feature type="transmembrane region" description="Helical" evidence="1">
    <location>
        <begin position="96"/>
        <end position="118"/>
    </location>
</feature>
<comment type="caution">
    <text evidence="2">The sequence shown here is derived from an EMBL/GenBank/DDBJ whole genome shotgun (WGS) entry which is preliminary data.</text>
</comment>
<keyword evidence="1" id="KW-1133">Transmembrane helix</keyword>
<evidence type="ECO:0008006" key="4">
    <source>
        <dbReference type="Google" id="ProtNLM"/>
    </source>
</evidence>
<reference evidence="2 3" key="1">
    <citation type="submission" date="2012-09" db="EMBL/GenBank/DDBJ databases">
        <title>The Genome Sequence of Actinobaculum massiliae ACS-171-V-COL2.</title>
        <authorList>
            <consortium name="The Broad Institute Genome Sequencing Platform"/>
            <person name="Earl A."/>
            <person name="Ward D."/>
            <person name="Feldgarden M."/>
            <person name="Gevers D."/>
            <person name="Saerens B."/>
            <person name="Vaneechoutte M."/>
            <person name="Walker B."/>
            <person name="Young S.K."/>
            <person name="Zeng Q."/>
            <person name="Gargeya S."/>
            <person name="Fitzgerald M."/>
            <person name="Haas B."/>
            <person name="Abouelleil A."/>
            <person name="Alvarado L."/>
            <person name="Arachchi H.M."/>
            <person name="Berlin A."/>
            <person name="Chapman S.B."/>
            <person name="Goldberg J."/>
            <person name="Griggs A."/>
            <person name="Gujja S."/>
            <person name="Hansen M."/>
            <person name="Howarth C."/>
            <person name="Imamovic A."/>
            <person name="Larimer J."/>
            <person name="McCowen C."/>
            <person name="Montmayeur A."/>
            <person name="Murphy C."/>
            <person name="Neiman D."/>
            <person name="Pearson M."/>
            <person name="Priest M."/>
            <person name="Roberts A."/>
            <person name="Saif S."/>
            <person name="Shea T."/>
            <person name="Sisk P."/>
            <person name="Sykes S."/>
            <person name="Wortman J."/>
            <person name="Nusbaum C."/>
            <person name="Birren B."/>
        </authorList>
    </citation>
    <scope>NUCLEOTIDE SEQUENCE [LARGE SCALE GENOMIC DNA]</scope>
    <source>
        <strain evidence="3">ACS-171-V-Col2</strain>
    </source>
</reference>
<gene>
    <name evidence="2" type="ORF">HMPREF9233_00387</name>
</gene>
<evidence type="ECO:0000256" key="1">
    <source>
        <dbReference type="SAM" id="Phobius"/>
    </source>
</evidence>
<sequence length="123" mass="12574">MKAEKILRCSAYRSMATIGMIGALAAVVTWLVSGPLAGGAVAVGAGLGVGLELVTLACARIRRGGSWVLLAAYVLKLVLLLAVLALVRGLTPLDEVIVALVAAAAIVISLGVQTLTVIRMDPR</sequence>
<keyword evidence="1" id="KW-0472">Membrane</keyword>
<dbReference type="Proteomes" id="UP000009888">
    <property type="component" value="Unassembled WGS sequence"/>
</dbReference>
<protein>
    <recommendedName>
        <fullName evidence="4">ATP synthase I</fullName>
    </recommendedName>
</protein>
<evidence type="ECO:0000313" key="3">
    <source>
        <dbReference type="Proteomes" id="UP000009888"/>
    </source>
</evidence>
<feature type="transmembrane region" description="Helical" evidence="1">
    <location>
        <begin position="12"/>
        <end position="32"/>
    </location>
</feature>
<dbReference type="EMBL" id="AGWL01000002">
    <property type="protein sequence ID" value="EKU95600.1"/>
    <property type="molecule type" value="Genomic_DNA"/>
</dbReference>
<name>K9F283_9ACTO</name>
<organism evidence="2 3">
    <name type="scientific">Actinobaculum massiliense ACS-171-V-Col2</name>
    <dbReference type="NCBI Taxonomy" id="883066"/>
    <lineage>
        <taxon>Bacteria</taxon>
        <taxon>Bacillati</taxon>
        <taxon>Actinomycetota</taxon>
        <taxon>Actinomycetes</taxon>
        <taxon>Actinomycetales</taxon>
        <taxon>Actinomycetaceae</taxon>
        <taxon>Actinobaculum</taxon>
    </lineage>
</organism>
<evidence type="ECO:0000313" key="2">
    <source>
        <dbReference type="EMBL" id="EKU95600.1"/>
    </source>
</evidence>
<feature type="transmembrane region" description="Helical" evidence="1">
    <location>
        <begin position="66"/>
        <end position="90"/>
    </location>
</feature>
<dbReference type="STRING" id="202789.GCA_001457435_01750"/>
<dbReference type="AlphaFoldDB" id="K9F283"/>